<feature type="region of interest" description="Disordered" evidence="1">
    <location>
        <begin position="80"/>
        <end position="106"/>
    </location>
</feature>
<gene>
    <name evidence="3" type="ORF">RIF25_08455</name>
</gene>
<keyword evidence="2" id="KW-0812">Transmembrane</keyword>
<keyword evidence="2" id="KW-1133">Transmembrane helix</keyword>
<evidence type="ECO:0000256" key="2">
    <source>
        <dbReference type="SAM" id="Phobius"/>
    </source>
</evidence>
<feature type="transmembrane region" description="Helical" evidence="2">
    <location>
        <begin position="46"/>
        <end position="71"/>
    </location>
</feature>
<organism evidence="3 4">
    <name type="scientific">Pseudocalidococcus azoricus BACA0444</name>
    <dbReference type="NCBI Taxonomy" id="2918990"/>
    <lineage>
        <taxon>Bacteria</taxon>
        <taxon>Bacillati</taxon>
        <taxon>Cyanobacteriota</taxon>
        <taxon>Cyanophyceae</taxon>
        <taxon>Acaryochloridales</taxon>
        <taxon>Thermosynechococcaceae</taxon>
        <taxon>Pseudocalidococcus</taxon>
        <taxon>Pseudocalidococcus azoricus</taxon>
    </lineage>
</organism>
<reference evidence="4" key="1">
    <citation type="submission" date="2023-07" db="EMBL/GenBank/DDBJ databases">
        <authorList>
            <person name="Luz R."/>
            <person name="Cordeiro R."/>
            <person name="Fonseca A."/>
            <person name="Goncalves V."/>
        </authorList>
    </citation>
    <scope>NUCLEOTIDE SEQUENCE [LARGE SCALE GENOMIC DNA]</scope>
    <source>
        <strain evidence="4">BACA0444</strain>
    </source>
</reference>
<dbReference type="Proteomes" id="UP001268256">
    <property type="component" value="Unassembled WGS sequence"/>
</dbReference>
<dbReference type="EMBL" id="JAVMIP010000006">
    <property type="protein sequence ID" value="MDS3860844.1"/>
    <property type="molecule type" value="Genomic_DNA"/>
</dbReference>
<comment type="caution">
    <text evidence="3">The sequence shown here is derived from an EMBL/GenBank/DDBJ whole genome shotgun (WGS) entry which is preliminary data.</text>
</comment>
<sequence>MKATLISLIPPTLLTILVAATAALRFYDATDFPPTFPPNTFRQWSFWTFIATIGMAMVDFGLRGWIGYLAAIEGQRERNLQDRERELQAQERDQQNQERDRQNRERNRQAEIIKLQAQRDLAILAFLTNPTELDRTRLEAMYREIEQANLDSE</sequence>
<accession>A0AAE4FST2</accession>
<keyword evidence="4" id="KW-1185">Reference proteome</keyword>
<evidence type="ECO:0000256" key="1">
    <source>
        <dbReference type="SAM" id="MobiDB-lite"/>
    </source>
</evidence>
<name>A0AAE4FST2_9CYAN</name>
<dbReference type="AlphaFoldDB" id="A0AAE4FST2"/>
<evidence type="ECO:0000313" key="3">
    <source>
        <dbReference type="EMBL" id="MDS3860844.1"/>
    </source>
</evidence>
<keyword evidence="2" id="KW-0472">Membrane</keyword>
<proteinExistence type="predicted"/>
<protein>
    <submittedName>
        <fullName evidence="3">Uncharacterized protein</fullName>
    </submittedName>
</protein>
<evidence type="ECO:0000313" key="4">
    <source>
        <dbReference type="Proteomes" id="UP001268256"/>
    </source>
</evidence>
<dbReference type="RefSeq" id="WP_322878106.1">
    <property type="nucleotide sequence ID" value="NZ_JAVMIP010000006.1"/>
</dbReference>